<keyword evidence="3" id="KW-1185">Reference proteome</keyword>
<comment type="caution">
    <text evidence="2">The sequence shown here is derived from an EMBL/GenBank/DDBJ whole genome shotgun (WGS) entry which is preliminary data.</text>
</comment>
<evidence type="ECO:0000256" key="1">
    <source>
        <dbReference type="SAM" id="Coils"/>
    </source>
</evidence>
<gene>
    <name evidence="2" type="ORF">EB796_007238</name>
</gene>
<dbReference type="AlphaFoldDB" id="A0A7J7K750"/>
<accession>A0A7J7K750</accession>
<dbReference type="Proteomes" id="UP000593567">
    <property type="component" value="Unassembled WGS sequence"/>
</dbReference>
<feature type="coiled-coil region" evidence="1">
    <location>
        <begin position="148"/>
        <end position="175"/>
    </location>
</feature>
<sequence length="334" mass="38070">MLERISGSHSVTSSDSATLFTSNTSFLKKSYPCTLADIASGSIRHINLSRVTKLEQQLSRLYGELHSYLTHFKSTPEPILSLDKSKSLLRSLDKASVELLDLSFLVPNVPWSSSYSLPELTVDDIMLALPKLAHSKQQNVKDLLTSALKLAEYRYRLLQNKIEHLELDLKHQSSEKQKSKLHIQSLSRGLFSEFETYHDSIKESLVLPLKNLLKKFTNLSEAPTDENLKVFLNDFKQESTTLEDICHTIEAHELDEQSVKKIDDQFSAQLKKLMKNLKLQKMKLEDEENYYMQLEREMKDEVDSRVSQLALNKAPVSKSLGGKKGGRVLESQRS</sequence>
<keyword evidence="1" id="KW-0175">Coiled coil</keyword>
<evidence type="ECO:0000313" key="3">
    <source>
        <dbReference type="Proteomes" id="UP000593567"/>
    </source>
</evidence>
<name>A0A7J7K750_BUGNE</name>
<reference evidence="2" key="1">
    <citation type="submission" date="2020-06" db="EMBL/GenBank/DDBJ databases">
        <title>Draft genome of Bugula neritina, a colonial animal packing powerful symbionts and potential medicines.</title>
        <authorList>
            <person name="Rayko M."/>
        </authorList>
    </citation>
    <scope>NUCLEOTIDE SEQUENCE [LARGE SCALE GENOMIC DNA]</scope>
    <source>
        <strain evidence="2">Kwan_BN1</strain>
    </source>
</reference>
<protein>
    <submittedName>
        <fullName evidence="2">Uncharacterized protein</fullName>
    </submittedName>
</protein>
<proteinExistence type="predicted"/>
<organism evidence="2 3">
    <name type="scientific">Bugula neritina</name>
    <name type="common">Brown bryozoan</name>
    <name type="synonym">Sertularia neritina</name>
    <dbReference type="NCBI Taxonomy" id="10212"/>
    <lineage>
        <taxon>Eukaryota</taxon>
        <taxon>Metazoa</taxon>
        <taxon>Spiralia</taxon>
        <taxon>Lophotrochozoa</taxon>
        <taxon>Bryozoa</taxon>
        <taxon>Gymnolaemata</taxon>
        <taxon>Cheilostomatida</taxon>
        <taxon>Flustrina</taxon>
        <taxon>Buguloidea</taxon>
        <taxon>Bugulidae</taxon>
        <taxon>Bugula</taxon>
    </lineage>
</organism>
<feature type="coiled-coil region" evidence="1">
    <location>
        <begin position="267"/>
        <end position="304"/>
    </location>
</feature>
<dbReference type="OrthoDB" id="10256523at2759"/>
<dbReference type="EMBL" id="VXIV02001067">
    <property type="protein sequence ID" value="KAF6034462.1"/>
    <property type="molecule type" value="Genomic_DNA"/>
</dbReference>
<evidence type="ECO:0000313" key="2">
    <source>
        <dbReference type="EMBL" id="KAF6034462.1"/>
    </source>
</evidence>